<comment type="caution">
    <text evidence="2">The sequence shown here is derived from an EMBL/GenBank/DDBJ whole genome shotgun (WGS) entry which is preliminary data.</text>
</comment>
<dbReference type="STRING" id="1231623.Tasa_004_053"/>
<organism evidence="2 3">
    <name type="scientific">Tanticharoenia sakaeratensis NBRC 103193</name>
    <dbReference type="NCBI Taxonomy" id="1231623"/>
    <lineage>
        <taxon>Bacteria</taxon>
        <taxon>Pseudomonadati</taxon>
        <taxon>Pseudomonadota</taxon>
        <taxon>Alphaproteobacteria</taxon>
        <taxon>Acetobacterales</taxon>
        <taxon>Acetobacteraceae</taxon>
        <taxon>Tanticharoenia</taxon>
    </lineage>
</organism>
<sequence>MVHQVVDEQHTTHVTLDLGERGAVQIDVARDHHGTAVSIRAGAGLAQELGEHRDDIVRAVNGVSAGQVIMSQQIQITSVGPVGVSSSLSSAAPSAGLQSTGSRGESGYDASERSAEGPEPSASKPGETRYRRRFVNVFV</sequence>
<evidence type="ECO:0000313" key="2">
    <source>
        <dbReference type="EMBL" id="GAN52988.1"/>
    </source>
</evidence>
<keyword evidence="3" id="KW-1185">Reference proteome</keyword>
<evidence type="ECO:0000256" key="1">
    <source>
        <dbReference type="SAM" id="MobiDB-lite"/>
    </source>
</evidence>
<dbReference type="Proteomes" id="UP000032679">
    <property type="component" value="Unassembled WGS sequence"/>
</dbReference>
<reference evidence="2 3" key="1">
    <citation type="submission" date="2012-10" db="EMBL/GenBank/DDBJ databases">
        <title>Genome sequencing of Tanticharoenia sakaeratensis NBRC 103193.</title>
        <authorList>
            <person name="Azuma Y."/>
            <person name="Hadano H."/>
            <person name="Hirakawa H."/>
            <person name="Matsushita K."/>
        </authorList>
    </citation>
    <scope>NUCLEOTIDE SEQUENCE [LARGE SCALE GENOMIC DNA]</scope>
    <source>
        <strain evidence="2 3">NBRC 103193</strain>
    </source>
</reference>
<evidence type="ECO:0000313" key="3">
    <source>
        <dbReference type="Proteomes" id="UP000032679"/>
    </source>
</evidence>
<proteinExistence type="predicted"/>
<feature type="region of interest" description="Disordered" evidence="1">
    <location>
        <begin position="82"/>
        <end position="129"/>
    </location>
</feature>
<name>A0A0D6MI94_9PROT</name>
<gene>
    <name evidence="2" type="ORF">Tasa_004_053</name>
</gene>
<dbReference type="EMBL" id="BALE01000004">
    <property type="protein sequence ID" value="GAN52988.1"/>
    <property type="molecule type" value="Genomic_DNA"/>
</dbReference>
<accession>A0A0D6MI94</accession>
<feature type="compositionally biased region" description="Low complexity" evidence="1">
    <location>
        <begin position="82"/>
        <end position="97"/>
    </location>
</feature>
<dbReference type="AlphaFoldDB" id="A0A0D6MI94"/>
<protein>
    <submittedName>
        <fullName evidence="2">Uncharacterized protein</fullName>
    </submittedName>
</protein>